<dbReference type="GO" id="GO:0003824">
    <property type="term" value="F:catalytic activity"/>
    <property type="evidence" value="ECO:0007669"/>
    <property type="project" value="InterPro"/>
</dbReference>
<dbReference type="Gene3D" id="3.40.50.1580">
    <property type="entry name" value="Nucleoside phosphorylase domain"/>
    <property type="match status" value="1"/>
</dbReference>
<dbReference type="AlphaFoldDB" id="A0A179F308"/>
<dbReference type="STRING" id="1380566.A0A179F308"/>
<dbReference type="PANTHER" id="PTHR46082">
    <property type="entry name" value="ATP/GTP-BINDING PROTEIN-RELATED"/>
    <property type="match status" value="1"/>
</dbReference>
<dbReference type="PANTHER" id="PTHR46082:SF6">
    <property type="entry name" value="AAA+ ATPASE DOMAIN-CONTAINING PROTEIN-RELATED"/>
    <property type="match status" value="1"/>
</dbReference>
<dbReference type="EMBL" id="LSBJ02000011">
    <property type="protein sequence ID" value="OAQ59479.1"/>
    <property type="molecule type" value="Genomic_DNA"/>
</dbReference>
<dbReference type="InterPro" id="IPR035994">
    <property type="entry name" value="Nucleoside_phosphorylase_sf"/>
</dbReference>
<protein>
    <submittedName>
        <fullName evidence="1">Uncharacterized protein</fullName>
    </submittedName>
</protein>
<keyword evidence="2" id="KW-1185">Reference proteome</keyword>
<name>A0A179F308_METCM</name>
<dbReference type="SUPFAM" id="SSF53167">
    <property type="entry name" value="Purine and uridine phosphorylases"/>
    <property type="match status" value="1"/>
</dbReference>
<proteinExistence type="predicted"/>
<accession>A0A179F308</accession>
<organism evidence="1 2">
    <name type="scientific">Pochonia chlamydosporia 170</name>
    <dbReference type="NCBI Taxonomy" id="1380566"/>
    <lineage>
        <taxon>Eukaryota</taxon>
        <taxon>Fungi</taxon>
        <taxon>Dikarya</taxon>
        <taxon>Ascomycota</taxon>
        <taxon>Pezizomycotina</taxon>
        <taxon>Sordariomycetes</taxon>
        <taxon>Hypocreomycetidae</taxon>
        <taxon>Hypocreales</taxon>
        <taxon>Clavicipitaceae</taxon>
        <taxon>Pochonia</taxon>
    </lineage>
</organism>
<dbReference type="Proteomes" id="UP000078397">
    <property type="component" value="Unassembled WGS sequence"/>
</dbReference>
<evidence type="ECO:0000313" key="2">
    <source>
        <dbReference type="Proteomes" id="UP000078397"/>
    </source>
</evidence>
<comment type="caution">
    <text evidence="1">The sequence shown here is derived from an EMBL/GenBank/DDBJ whole genome shotgun (WGS) entry which is preliminary data.</text>
</comment>
<dbReference type="GeneID" id="28852882"/>
<sequence length="196" mass="21842">MEGAGVWDELPSCMIIKGVCDYADSHKSKGWQRYAAATAASTAKALLGKYFTNRQSKSPKQHRIFSVPFAENDSFVGRDNVIKSLMDMLFAKRKGRVALEKEPARSVLWLPAFSMAAFELACMDLVEKLNLPRNKDNNDGRELIQQHLSLESIGRWLLILDNADSEEVMHGCEGVPGIFAYLPRSQHGQVLVGSNK</sequence>
<dbReference type="InterPro" id="IPR053137">
    <property type="entry name" value="NLR-like"/>
</dbReference>
<dbReference type="OrthoDB" id="1577640at2759"/>
<evidence type="ECO:0000313" key="1">
    <source>
        <dbReference type="EMBL" id="OAQ59479.1"/>
    </source>
</evidence>
<reference evidence="1 2" key="1">
    <citation type="journal article" date="2016" name="PLoS Pathog.">
        <title>Biosynthesis of antibiotic leucinostatins in bio-control fungus Purpureocillium lilacinum and their inhibition on phytophthora revealed by genome mining.</title>
        <authorList>
            <person name="Wang G."/>
            <person name="Liu Z."/>
            <person name="Lin R."/>
            <person name="Li E."/>
            <person name="Mao Z."/>
            <person name="Ling J."/>
            <person name="Yang Y."/>
            <person name="Yin W.B."/>
            <person name="Xie B."/>
        </authorList>
    </citation>
    <scope>NUCLEOTIDE SEQUENCE [LARGE SCALE GENOMIC DNA]</scope>
    <source>
        <strain evidence="1">170</strain>
    </source>
</reference>
<dbReference type="RefSeq" id="XP_018137503.1">
    <property type="nucleotide sequence ID" value="XM_018288888.1"/>
</dbReference>
<dbReference type="GO" id="GO:0009116">
    <property type="term" value="P:nucleoside metabolic process"/>
    <property type="evidence" value="ECO:0007669"/>
    <property type="project" value="InterPro"/>
</dbReference>
<gene>
    <name evidence="1" type="ORF">VFPPC_10536</name>
</gene>
<dbReference type="KEGG" id="pchm:VFPPC_10536"/>